<dbReference type="EMBL" id="CAXDID020000023">
    <property type="protein sequence ID" value="CAL5989078.1"/>
    <property type="molecule type" value="Genomic_DNA"/>
</dbReference>
<name>A0ABP1H8W5_9EUKA</name>
<dbReference type="Gene3D" id="3.90.79.10">
    <property type="entry name" value="Nucleoside Triphosphate Pyrophosphohydrolase"/>
    <property type="match status" value="1"/>
</dbReference>
<dbReference type="SUPFAM" id="SSF55811">
    <property type="entry name" value="Nudix"/>
    <property type="match status" value="1"/>
</dbReference>
<reference evidence="1 2" key="1">
    <citation type="submission" date="2024-07" db="EMBL/GenBank/DDBJ databases">
        <authorList>
            <person name="Akdeniz Z."/>
        </authorList>
    </citation>
    <scope>NUCLEOTIDE SEQUENCE [LARGE SCALE GENOMIC DNA]</scope>
</reference>
<sequence>MRQRIRAAGVLLYAVDSDQKIWVLLRTTADKGYSDFGGRRNSVDHTPLDTAIRKCVSESHQIFVEEQLRNAIDPNCYDHIKESSYYLYYAKIDKIDVNEMQSRDVEMQECHEYKWFPQDYDFIINQEDIKNPNPQSIHCRMSNIKNYIKRIQEKEHK</sequence>
<protein>
    <recommendedName>
        <fullName evidence="3">Nudix hydrolase domain-containing protein</fullName>
    </recommendedName>
</protein>
<evidence type="ECO:0008006" key="3">
    <source>
        <dbReference type="Google" id="ProtNLM"/>
    </source>
</evidence>
<gene>
    <name evidence="1" type="ORF">HINF_LOCUS10686</name>
</gene>
<organism evidence="1 2">
    <name type="scientific">Hexamita inflata</name>
    <dbReference type="NCBI Taxonomy" id="28002"/>
    <lineage>
        <taxon>Eukaryota</taxon>
        <taxon>Metamonada</taxon>
        <taxon>Diplomonadida</taxon>
        <taxon>Hexamitidae</taxon>
        <taxon>Hexamitinae</taxon>
        <taxon>Hexamita</taxon>
    </lineage>
</organism>
<keyword evidence="2" id="KW-1185">Reference proteome</keyword>
<comment type="caution">
    <text evidence="1">The sequence shown here is derived from an EMBL/GenBank/DDBJ whole genome shotgun (WGS) entry which is preliminary data.</text>
</comment>
<evidence type="ECO:0000313" key="1">
    <source>
        <dbReference type="EMBL" id="CAL5989078.1"/>
    </source>
</evidence>
<dbReference type="InterPro" id="IPR015797">
    <property type="entry name" value="NUDIX_hydrolase-like_dom_sf"/>
</dbReference>
<dbReference type="Proteomes" id="UP001642409">
    <property type="component" value="Unassembled WGS sequence"/>
</dbReference>
<proteinExistence type="predicted"/>
<evidence type="ECO:0000313" key="2">
    <source>
        <dbReference type="Proteomes" id="UP001642409"/>
    </source>
</evidence>
<accession>A0ABP1H8W5</accession>